<comment type="caution">
    <text evidence="1">The sequence shown here is derived from an EMBL/GenBank/DDBJ whole genome shotgun (WGS) entry which is preliminary data.</text>
</comment>
<gene>
    <name evidence="1" type="ORF">PPRIM_AZ9-3.1.T0500005</name>
</gene>
<protein>
    <submittedName>
        <fullName evidence="1">Uncharacterized protein</fullName>
    </submittedName>
</protein>
<reference evidence="1" key="1">
    <citation type="submission" date="2021-01" db="EMBL/GenBank/DDBJ databases">
        <authorList>
            <consortium name="Genoscope - CEA"/>
            <person name="William W."/>
        </authorList>
    </citation>
    <scope>NUCLEOTIDE SEQUENCE</scope>
</reference>
<dbReference type="Proteomes" id="UP000688137">
    <property type="component" value="Unassembled WGS sequence"/>
</dbReference>
<sequence length="84" mass="9905">MLRSAKNQKEQIIKMIQILPQTILQLKDHVKNPLGLINVNLKRIHVLHRVEQVYLIVLIHSQHTKWIRFPLKSIVLGNVWGLKM</sequence>
<accession>A0A8S1LXL0</accession>
<dbReference type="EMBL" id="CAJJDM010000050">
    <property type="protein sequence ID" value="CAD8072750.1"/>
    <property type="molecule type" value="Genomic_DNA"/>
</dbReference>
<evidence type="ECO:0000313" key="2">
    <source>
        <dbReference type="Proteomes" id="UP000688137"/>
    </source>
</evidence>
<evidence type="ECO:0000313" key="1">
    <source>
        <dbReference type="EMBL" id="CAD8072750.1"/>
    </source>
</evidence>
<organism evidence="1 2">
    <name type="scientific">Paramecium primaurelia</name>
    <dbReference type="NCBI Taxonomy" id="5886"/>
    <lineage>
        <taxon>Eukaryota</taxon>
        <taxon>Sar</taxon>
        <taxon>Alveolata</taxon>
        <taxon>Ciliophora</taxon>
        <taxon>Intramacronucleata</taxon>
        <taxon>Oligohymenophorea</taxon>
        <taxon>Peniculida</taxon>
        <taxon>Parameciidae</taxon>
        <taxon>Paramecium</taxon>
    </lineage>
</organism>
<proteinExistence type="predicted"/>
<dbReference type="AlphaFoldDB" id="A0A8S1LXL0"/>
<keyword evidence="2" id="KW-1185">Reference proteome</keyword>
<name>A0A8S1LXL0_PARPR</name>